<organism evidence="11 12">
    <name type="scientific">Acanthosepion pharaonis</name>
    <name type="common">Pharaoh cuttlefish</name>
    <name type="synonym">Sepia pharaonis</name>
    <dbReference type="NCBI Taxonomy" id="158019"/>
    <lineage>
        <taxon>Eukaryota</taxon>
        <taxon>Metazoa</taxon>
        <taxon>Spiralia</taxon>
        <taxon>Lophotrochozoa</taxon>
        <taxon>Mollusca</taxon>
        <taxon>Cephalopoda</taxon>
        <taxon>Coleoidea</taxon>
        <taxon>Decapodiformes</taxon>
        <taxon>Sepiida</taxon>
        <taxon>Sepiina</taxon>
        <taxon>Sepiidae</taxon>
        <taxon>Acanthosepion</taxon>
    </lineage>
</organism>
<feature type="domain" description="Kinesin motor" evidence="10">
    <location>
        <begin position="4"/>
        <end position="327"/>
    </location>
</feature>
<proteinExistence type="inferred from homology"/>
<evidence type="ECO:0000256" key="8">
    <source>
        <dbReference type="RuleBase" id="RU000394"/>
    </source>
</evidence>
<keyword evidence="6" id="KW-0963">Cytoplasm</keyword>
<dbReference type="InterPro" id="IPR019821">
    <property type="entry name" value="Kinesin_motor_CS"/>
</dbReference>
<evidence type="ECO:0000256" key="7">
    <source>
        <dbReference type="PROSITE-ProRule" id="PRU00283"/>
    </source>
</evidence>
<dbReference type="GO" id="GO:0007018">
    <property type="term" value="P:microtubule-based movement"/>
    <property type="evidence" value="ECO:0007669"/>
    <property type="project" value="InterPro"/>
</dbReference>
<evidence type="ECO:0000256" key="2">
    <source>
        <dbReference type="ARBA" id="ARBA00022741"/>
    </source>
</evidence>
<evidence type="ECO:0000256" key="9">
    <source>
        <dbReference type="SAM" id="Coils"/>
    </source>
</evidence>
<dbReference type="SUPFAM" id="SSF52540">
    <property type="entry name" value="P-loop containing nucleoside triphosphate hydrolases"/>
    <property type="match status" value="1"/>
</dbReference>
<comment type="caution">
    <text evidence="11">The sequence shown here is derived from an EMBL/GenBank/DDBJ whole genome shotgun (WGS) entry which is preliminary data.</text>
</comment>
<keyword evidence="12" id="KW-1185">Reference proteome</keyword>
<dbReference type="EMBL" id="CAHIKZ030004148">
    <property type="protein sequence ID" value="CAE1307878.1"/>
    <property type="molecule type" value="Genomic_DNA"/>
</dbReference>
<dbReference type="GO" id="GO:0005874">
    <property type="term" value="C:microtubule"/>
    <property type="evidence" value="ECO:0007669"/>
    <property type="project" value="UniProtKB-KW"/>
</dbReference>
<evidence type="ECO:0000256" key="4">
    <source>
        <dbReference type="ARBA" id="ARBA00023054"/>
    </source>
</evidence>
<feature type="coiled-coil region" evidence="9">
    <location>
        <begin position="480"/>
        <end position="620"/>
    </location>
</feature>
<dbReference type="Proteomes" id="UP000597762">
    <property type="component" value="Unassembled WGS sequence"/>
</dbReference>
<sequence>MSDNIQVAIRLRPLNEREIKSGKSLAWKTPDQKTIFYIDNKATDQKYVFDRVYDCEESTYDIYEETVKDIVLAGIDGFNGTIFAYGQTSSGKTYTMSGTKNQMGIIPLAIQSIFTKINNSPDREFLLRVSYMEIYNEKITDLLDPEEKTLKMLEDENRQIVVSGLHEEVFRCGADVINLKKKGDARRRVAETARNEESSRSHAIFQIIIESQERQFNEDDLVDESVRLSSLYFVDLAGSEKASENSGERFREGCAINKSLMTLGQVISKLSDGISNQHINYRDSKLTRLLQNGLGGNSKTVIICTINPTIMDETNSTLRFASRAKIIKNKPTINELTDTSDKAILKRYQKEIANLQQQLEAFKNQTPQKNFNPFYNNIHEQEKAELETKYQSVISKLKSMICVSTTSPSKKKIVRRETWCPGVLKRKLEQAGHLPAIGVIGTPSHVLGNILEETPVSESSENVIQPKGPVIYVNSACQTVKTVENDVILLKLENEMLQNQITMVSTELTDLKARPAKQRRVSFENHDETKEFLELELKFAQEKNNHVIEEEKKLEMERRKLKEERIIHDEAIRAFQAEKKHLMQRVEATESENSCLLKSLEHSQERVKNLEYELNYLQNQSSMTTGVKRCSMDRPLLNLSNITDRTKRSSRGDCEALKEQVFSLQSEVQMQETEIQKLTRDLDKCKEQLKNKFDEIRFLSLETTEQKEKIEILQQENKNLSQRVDDKTPVSELPEVKELNARLSEISQEKHSLQQKLKSKSEEITYLSRQSAIYCEQIESKNVCSSEMNRKASEEVEALKAKLAAMDAEKSQTSEMETQLKSLIEEYGTLKEKLQAEEEKVKSLTSELESQNKSLEYKEEICKFLYESNTSIKTEMDQLKDQIVSQNKTINNSSLQITGNIFIIDY</sequence>
<dbReference type="InterPro" id="IPR027417">
    <property type="entry name" value="P-loop_NTPase"/>
</dbReference>
<dbReference type="PANTHER" id="PTHR47968:SF75">
    <property type="entry name" value="CENTROMERE-ASSOCIATED PROTEIN E"/>
    <property type="match status" value="1"/>
</dbReference>
<keyword evidence="4 9" id="KW-0175">Coiled coil</keyword>
<dbReference type="PROSITE" id="PS00411">
    <property type="entry name" value="KINESIN_MOTOR_1"/>
    <property type="match status" value="1"/>
</dbReference>
<dbReference type="GO" id="GO:0008017">
    <property type="term" value="F:microtubule binding"/>
    <property type="evidence" value="ECO:0007669"/>
    <property type="project" value="InterPro"/>
</dbReference>
<evidence type="ECO:0000256" key="6">
    <source>
        <dbReference type="ARBA" id="ARBA00023212"/>
    </source>
</evidence>
<dbReference type="AlphaFoldDB" id="A0A812DU32"/>
<keyword evidence="3 7" id="KW-0067">ATP-binding</keyword>
<dbReference type="GO" id="GO:0005524">
    <property type="term" value="F:ATP binding"/>
    <property type="evidence" value="ECO:0007669"/>
    <property type="project" value="UniProtKB-UniRule"/>
</dbReference>
<dbReference type="GO" id="GO:0000278">
    <property type="term" value="P:mitotic cell cycle"/>
    <property type="evidence" value="ECO:0007669"/>
    <property type="project" value="TreeGrafter"/>
</dbReference>
<keyword evidence="8" id="KW-0493">Microtubule</keyword>
<name>A0A812DU32_ACAPH</name>
<dbReference type="PRINTS" id="PR00380">
    <property type="entry name" value="KINESINHEAVY"/>
</dbReference>
<dbReference type="Gene3D" id="3.40.850.10">
    <property type="entry name" value="Kinesin motor domain"/>
    <property type="match status" value="1"/>
</dbReference>
<dbReference type="PANTHER" id="PTHR47968">
    <property type="entry name" value="CENTROMERE PROTEIN E"/>
    <property type="match status" value="1"/>
</dbReference>
<dbReference type="FunFam" id="3.40.850.10:FF:000177">
    <property type="entry name" value="Kinesin-like protein"/>
    <property type="match status" value="1"/>
</dbReference>
<keyword evidence="2 7" id="KW-0547">Nucleotide-binding</keyword>
<dbReference type="OrthoDB" id="21525at2759"/>
<dbReference type="Pfam" id="PF00225">
    <property type="entry name" value="Kinesin"/>
    <property type="match status" value="1"/>
</dbReference>
<feature type="binding site" evidence="7">
    <location>
        <begin position="86"/>
        <end position="93"/>
    </location>
    <ligand>
        <name>ATP</name>
        <dbReference type="ChEBI" id="CHEBI:30616"/>
    </ligand>
</feature>
<comment type="subcellular location">
    <subcellularLocation>
        <location evidence="1">Cytoplasm</location>
        <location evidence="1">Cytoskeleton</location>
    </subcellularLocation>
</comment>
<feature type="coiled-coil region" evidence="9">
    <location>
        <begin position="789"/>
        <end position="854"/>
    </location>
</feature>
<evidence type="ECO:0000259" key="10">
    <source>
        <dbReference type="PROSITE" id="PS50067"/>
    </source>
</evidence>
<dbReference type="InterPro" id="IPR027640">
    <property type="entry name" value="Kinesin-like_fam"/>
</dbReference>
<reference evidence="11" key="1">
    <citation type="submission" date="2021-01" db="EMBL/GenBank/DDBJ databases">
        <authorList>
            <person name="Li R."/>
            <person name="Bekaert M."/>
        </authorList>
    </citation>
    <scope>NUCLEOTIDE SEQUENCE</scope>
    <source>
        <strain evidence="11">Farmed</strain>
    </source>
</reference>
<comment type="similarity">
    <text evidence="7 8">Belongs to the TRAFAC class myosin-kinesin ATPase superfamily. Kinesin family.</text>
</comment>
<dbReference type="CDD" id="cd01374">
    <property type="entry name" value="KISc_CENP_E"/>
    <property type="match status" value="1"/>
</dbReference>
<keyword evidence="5 7" id="KW-0505">Motor protein</keyword>
<dbReference type="InterPro" id="IPR036961">
    <property type="entry name" value="Kinesin_motor_dom_sf"/>
</dbReference>
<evidence type="ECO:0000313" key="11">
    <source>
        <dbReference type="EMBL" id="CAE1307878.1"/>
    </source>
</evidence>
<dbReference type="GO" id="GO:0003777">
    <property type="term" value="F:microtubule motor activity"/>
    <property type="evidence" value="ECO:0007669"/>
    <property type="project" value="InterPro"/>
</dbReference>
<gene>
    <name evidence="11" type="ORF">SPHA_59852</name>
</gene>
<dbReference type="InterPro" id="IPR001752">
    <property type="entry name" value="Kinesin_motor_dom"/>
</dbReference>
<evidence type="ECO:0000256" key="1">
    <source>
        <dbReference type="ARBA" id="ARBA00004245"/>
    </source>
</evidence>
<keyword evidence="6" id="KW-0206">Cytoskeleton</keyword>
<accession>A0A812DU32</accession>
<evidence type="ECO:0000256" key="3">
    <source>
        <dbReference type="ARBA" id="ARBA00022840"/>
    </source>
</evidence>
<dbReference type="SMART" id="SM00129">
    <property type="entry name" value="KISc"/>
    <property type="match status" value="1"/>
</dbReference>
<evidence type="ECO:0000313" key="12">
    <source>
        <dbReference type="Proteomes" id="UP000597762"/>
    </source>
</evidence>
<dbReference type="PROSITE" id="PS50067">
    <property type="entry name" value="KINESIN_MOTOR_2"/>
    <property type="match status" value="1"/>
</dbReference>
<evidence type="ECO:0000256" key="5">
    <source>
        <dbReference type="ARBA" id="ARBA00023175"/>
    </source>
</evidence>
<feature type="coiled-coil region" evidence="9">
    <location>
        <begin position="345"/>
        <end position="396"/>
    </location>
</feature>
<protein>
    <recommendedName>
        <fullName evidence="8">Kinesin-like protein</fullName>
    </recommendedName>
</protein>
<feature type="coiled-coil region" evidence="9">
    <location>
        <begin position="654"/>
        <end position="763"/>
    </location>
</feature>